<proteinExistence type="predicted"/>
<sequence length="272" mass="29819">MTFRIRADFLTRDEAGKFLFEGTAFSGLAYRVGEDSVLTEIVSVDAGLVEGPSADWLTLPAGGKRVERRSLKMDEDYGPELYQGLAFTGIAYSFTASGRCFAELEYLNGFVSDENRREWYASGEPKALAAGDETTTWFENGRLMSKQIGDDETYGVRIGRDGCWWGLVLLDGALLDLDQLGGLTSAEEMLLAGAAITSQVLVKLKALTTISTCRRLRLFETGIDATAVDVLVSFGQLEEIWLDRNPGLGPEAARQLELRKPGCVVHVEVDPE</sequence>
<reference evidence="1 2" key="1">
    <citation type="submission" date="2020-04" db="EMBL/GenBank/DDBJ databases">
        <title>Molecular characterization of pseudomonads from Agaricus bisporus reveal novel blotch 2 pathogens in Western Europe.</title>
        <authorList>
            <person name="Taparia T."/>
            <person name="Krijger M."/>
            <person name="Haynes E."/>
            <person name="Elpinstone J.G."/>
            <person name="Noble R."/>
            <person name="Van Der Wolf J."/>
        </authorList>
    </citation>
    <scope>NUCLEOTIDE SEQUENCE [LARGE SCALE GENOMIC DNA]</scope>
    <source>
        <strain evidence="1 2">F1001</strain>
    </source>
</reference>
<dbReference type="Proteomes" id="UP000582981">
    <property type="component" value="Unassembled WGS sequence"/>
</dbReference>
<name>A0A7Y8BN57_9PSED</name>
<evidence type="ECO:0000313" key="1">
    <source>
        <dbReference type="EMBL" id="NWB49333.1"/>
    </source>
</evidence>
<gene>
    <name evidence="1" type="ORF">HX829_22885</name>
</gene>
<organism evidence="1 2">
    <name type="scientific">Pseudomonas gingeri</name>
    <dbReference type="NCBI Taxonomy" id="117681"/>
    <lineage>
        <taxon>Bacteria</taxon>
        <taxon>Pseudomonadati</taxon>
        <taxon>Pseudomonadota</taxon>
        <taxon>Gammaproteobacteria</taxon>
        <taxon>Pseudomonadales</taxon>
        <taxon>Pseudomonadaceae</taxon>
        <taxon>Pseudomonas</taxon>
    </lineage>
</organism>
<comment type="caution">
    <text evidence="1">The sequence shown here is derived from an EMBL/GenBank/DDBJ whole genome shotgun (WGS) entry which is preliminary data.</text>
</comment>
<evidence type="ECO:0000313" key="2">
    <source>
        <dbReference type="Proteomes" id="UP000582981"/>
    </source>
</evidence>
<dbReference type="EMBL" id="JACAPU010000027">
    <property type="protein sequence ID" value="NWB49333.1"/>
    <property type="molecule type" value="Genomic_DNA"/>
</dbReference>
<dbReference type="AlphaFoldDB" id="A0A7Y8BN57"/>
<dbReference type="RefSeq" id="WP_100942490.1">
    <property type="nucleotide sequence ID" value="NZ_JACAPU010000027.1"/>
</dbReference>
<accession>A0A7Y8BN57</accession>
<protein>
    <submittedName>
        <fullName evidence="1">Uncharacterized protein</fullName>
    </submittedName>
</protein>